<feature type="compositionally biased region" description="Low complexity" evidence="1">
    <location>
        <begin position="299"/>
        <end position="310"/>
    </location>
</feature>
<sequence length="327" mass="34332">MTNITTTNLSWSGSWTQIPAGSDQDGGVGNYNKRYYTEDSSETTMKADGDSIDLSNEAQQALDYAGNNDDDGLNTIAKIFDAAAAVINSSSSSDEEKIAAYGAAHTLEQESDFSLDETDLLNPNSYSSRLIGLEQNFVDSIANSTIANEAEQAATSSLPPDASDLQTALYEINKNNVIANLASVDGTSSLSINITETTTQTTAGSETNYAFSYDLTASPRAGEWVSSSLVDPQSAFDGERPDAIYAAKETSMGWTPTSTGSTASAVTESASTTDLITPPSGENPQETLDKEIVTELFGSNSNAYSPSSPARTDGASGHNEAKPPPLS</sequence>
<dbReference type="RefSeq" id="WP_342627889.1">
    <property type="nucleotide sequence ID" value="NZ_CP152276.1"/>
</dbReference>
<organism evidence="2 3">
    <name type="scientific">Nguyenibacter vanlangensis</name>
    <dbReference type="NCBI Taxonomy" id="1216886"/>
    <lineage>
        <taxon>Bacteria</taxon>
        <taxon>Pseudomonadati</taxon>
        <taxon>Pseudomonadota</taxon>
        <taxon>Alphaproteobacteria</taxon>
        <taxon>Acetobacterales</taxon>
        <taxon>Acetobacteraceae</taxon>
        <taxon>Nguyenibacter</taxon>
    </lineage>
</organism>
<keyword evidence="3" id="KW-1185">Reference proteome</keyword>
<evidence type="ECO:0000256" key="1">
    <source>
        <dbReference type="SAM" id="MobiDB-lite"/>
    </source>
</evidence>
<dbReference type="Proteomes" id="UP001449795">
    <property type="component" value="Chromosome"/>
</dbReference>
<gene>
    <name evidence="2" type="ORF">AAC691_17720</name>
</gene>
<name>A0ABZ3D3L9_9PROT</name>
<accession>A0ABZ3D3L9</accession>
<dbReference type="EMBL" id="CP152276">
    <property type="protein sequence ID" value="XAE42086.1"/>
    <property type="molecule type" value="Genomic_DNA"/>
</dbReference>
<evidence type="ECO:0000313" key="3">
    <source>
        <dbReference type="Proteomes" id="UP001449795"/>
    </source>
</evidence>
<feature type="region of interest" description="Disordered" evidence="1">
    <location>
        <begin position="253"/>
        <end position="327"/>
    </location>
</feature>
<feature type="compositionally biased region" description="Low complexity" evidence="1">
    <location>
        <begin position="255"/>
        <end position="273"/>
    </location>
</feature>
<proteinExistence type="predicted"/>
<evidence type="ECO:0000313" key="2">
    <source>
        <dbReference type="EMBL" id="XAE42086.1"/>
    </source>
</evidence>
<protein>
    <submittedName>
        <fullName evidence="2">Uncharacterized protein</fullName>
    </submittedName>
</protein>
<reference evidence="2 3" key="1">
    <citation type="submission" date="2024-04" db="EMBL/GenBank/DDBJ databases">
        <title>Complete genome sequence of Nguyenibacter vanlangesis HBCM-1154, a strain capable of nitrogen fixation, IAA production, and phosphorus solubilization isolated from sugarcane soil.</title>
        <authorList>
            <person name="MY HANH P."/>
        </authorList>
    </citation>
    <scope>NUCLEOTIDE SEQUENCE [LARGE SCALE GENOMIC DNA]</scope>
    <source>
        <strain evidence="2 3">HBCM 1154</strain>
    </source>
</reference>